<dbReference type="AlphaFoldDB" id="A0A0A8ZT56"/>
<organism evidence="2">
    <name type="scientific">Arundo donax</name>
    <name type="common">Giant reed</name>
    <name type="synonym">Donax arundinaceus</name>
    <dbReference type="NCBI Taxonomy" id="35708"/>
    <lineage>
        <taxon>Eukaryota</taxon>
        <taxon>Viridiplantae</taxon>
        <taxon>Streptophyta</taxon>
        <taxon>Embryophyta</taxon>
        <taxon>Tracheophyta</taxon>
        <taxon>Spermatophyta</taxon>
        <taxon>Magnoliopsida</taxon>
        <taxon>Liliopsida</taxon>
        <taxon>Poales</taxon>
        <taxon>Poaceae</taxon>
        <taxon>PACMAD clade</taxon>
        <taxon>Arundinoideae</taxon>
        <taxon>Arundineae</taxon>
        <taxon>Arundo</taxon>
    </lineage>
</organism>
<protein>
    <submittedName>
        <fullName evidence="2">Uncharacterized protein</fullName>
    </submittedName>
</protein>
<keyword evidence="1" id="KW-0472">Membrane</keyword>
<name>A0A0A8ZT56_ARUDO</name>
<keyword evidence="1" id="KW-1133">Transmembrane helix</keyword>
<keyword evidence="1" id="KW-0812">Transmembrane</keyword>
<dbReference type="EMBL" id="GBRH01257017">
    <property type="protein sequence ID" value="JAD40878.1"/>
    <property type="molecule type" value="Transcribed_RNA"/>
</dbReference>
<reference evidence="2" key="1">
    <citation type="submission" date="2014-09" db="EMBL/GenBank/DDBJ databases">
        <authorList>
            <person name="Magalhaes I.L.F."/>
            <person name="Oliveira U."/>
            <person name="Santos F.R."/>
            <person name="Vidigal T.H.D.A."/>
            <person name="Brescovit A.D."/>
            <person name="Santos A.J."/>
        </authorList>
    </citation>
    <scope>NUCLEOTIDE SEQUENCE</scope>
    <source>
        <tissue evidence="2">Shoot tissue taken approximately 20 cm above the soil surface</tissue>
    </source>
</reference>
<proteinExistence type="predicted"/>
<accession>A0A0A8ZT56</accession>
<reference evidence="2" key="2">
    <citation type="journal article" date="2015" name="Data Brief">
        <title>Shoot transcriptome of the giant reed, Arundo donax.</title>
        <authorList>
            <person name="Barrero R.A."/>
            <person name="Guerrero F.D."/>
            <person name="Moolhuijzen P."/>
            <person name="Goolsby J.A."/>
            <person name="Tidwell J."/>
            <person name="Bellgard S.E."/>
            <person name="Bellgard M.I."/>
        </authorList>
    </citation>
    <scope>NUCLEOTIDE SEQUENCE</scope>
    <source>
        <tissue evidence="2">Shoot tissue taken approximately 20 cm above the soil surface</tissue>
    </source>
</reference>
<evidence type="ECO:0000256" key="1">
    <source>
        <dbReference type="SAM" id="Phobius"/>
    </source>
</evidence>
<feature type="transmembrane region" description="Helical" evidence="1">
    <location>
        <begin position="6"/>
        <end position="25"/>
    </location>
</feature>
<evidence type="ECO:0000313" key="2">
    <source>
        <dbReference type="EMBL" id="JAD40878.1"/>
    </source>
</evidence>
<sequence>MELINYILIAVDICIFQVHSTLYYLKYLLQPSD</sequence>